<dbReference type="EMBL" id="JABAHT010000061">
    <property type="protein sequence ID" value="KAF4667043.1"/>
    <property type="molecule type" value="Genomic_DNA"/>
</dbReference>
<dbReference type="Proteomes" id="UP000570595">
    <property type="component" value="Unassembled WGS sequence"/>
</dbReference>
<name>A0A7J6M637_PEROL</name>
<dbReference type="InterPro" id="IPR019399">
    <property type="entry name" value="Parkin_co-regulated_protein"/>
</dbReference>
<comment type="caution">
    <text evidence="2">The sequence shown here is derived from an EMBL/GenBank/DDBJ whole genome shotgun (WGS) entry which is preliminary data.</text>
</comment>
<evidence type="ECO:0008006" key="4">
    <source>
        <dbReference type="Google" id="ProtNLM"/>
    </source>
</evidence>
<accession>A0A7J6M637</accession>
<sequence length="303" mass="33876">MHSSSLPVVDSSKGAQPSRLAAGAMKASASVADIGKDYSGGAQQRCLGKSVSARELGLDFLRALTEQSGPTRGLGRTRFTPWGPGPPKAGSTRWRRDLRLEKKSRIFESSGHPATQFKKMYERGDLPVMIKHGARSYLEWKVPISKLDYQHFLPVFVDGMREKSEPYRFVAREGSLTLLREGNEAKILSAVPQLVAPLKQALNTRDPDTVVNTLHVLQLLAKTSPLVGESLVPYYRHLLPILNIFKAKKRNTRDLMDYAQRKQDWRNLGTLIEETLNVLESTGGEDAFVNIKYMVPTYESCVY</sequence>
<gene>
    <name evidence="2" type="ORF">FOZ61_008893</name>
</gene>
<dbReference type="OrthoDB" id="415129at2759"/>
<dbReference type="AlphaFoldDB" id="A0A7J6M637"/>
<reference evidence="2 3" key="1">
    <citation type="submission" date="2020-04" db="EMBL/GenBank/DDBJ databases">
        <title>Perkinsus olseni comparative genomics.</title>
        <authorList>
            <person name="Bogema D.R."/>
        </authorList>
    </citation>
    <scope>NUCLEOTIDE SEQUENCE [LARGE SCALE GENOMIC DNA]</scope>
    <source>
        <strain evidence="2">ATCC PRA-179</strain>
    </source>
</reference>
<dbReference type="Pfam" id="PF10274">
    <property type="entry name" value="ParcG"/>
    <property type="match status" value="1"/>
</dbReference>
<dbReference type="InterPro" id="IPR016024">
    <property type="entry name" value="ARM-type_fold"/>
</dbReference>
<dbReference type="GO" id="GO:0030544">
    <property type="term" value="F:Hsp70 protein binding"/>
    <property type="evidence" value="ECO:0007669"/>
    <property type="project" value="TreeGrafter"/>
</dbReference>
<evidence type="ECO:0000313" key="2">
    <source>
        <dbReference type="EMBL" id="KAF4667043.1"/>
    </source>
</evidence>
<evidence type="ECO:0000313" key="3">
    <source>
        <dbReference type="Proteomes" id="UP000570595"/>
    </source>
</evidence>
<feature type="region of interest" description="Disordered" evidence="1">
    <location>
        <begin position="71"/>
        <end position="92"/>
    </location>
</feature>
<proteinExistence type="predicted"/>
<dbReference type="PANTHER" id="PTHR21207">
    <property type="entry name" value="PARKIN COREGULATED GENE PROTEIN PARK2 COREGULATED"/>
    <property type="match status" value="1"/>
</dbReference>
<protein>
    <recommendedName>
        <fullName evidence="4">Parkin coregulated protein</fullName>
    </recommendedName>
</protein>
<organism evidence="2 3">
    <name type="scientific">Perkinsus olseni</name>
    <name type="common">Perkinsus atlanticus</name>
    <dbReference type="NCBI Taxonomy" id="32597"/>
    <lineage>
        <taxon>Eukaryota</taxon>
        <taxon>Sar</taxon>
        <taxon>Alveolata</taxon>
        <taxon>Perkinsozoa</taxon>
        <taxon>Perkinsea</taxon>
        <taxon>Perkinsida</taxon>
        <taxon>Perkinsidae</taxon>
        <taxon>Perkinsus</taxon>
    </lineage>
</organism>
<dbReference type="PANTHER" id="PTHR21207:SF2">
    <property type="entry name" value="PARKIN COREGULATED GENE PROTEIN"/>
    <property type="match status" value="1"/>
</dbReference>
<evidence type="ECO:0000256" key="1">
    <source>
        <dbReference type="SAM" id="MobiDB-lite"/>
    </source>
</evidence>
<dbReference type="SUPFAM" id="SSF48371">
    <property type="entry name" value="ARM repeat"/>
    <property type="match status" value="1"/>
</dbReference>
<dbReference type="GO" id="GO:0051879">
    <property type="term" value="F:Hsp90 protein binding"/>
    <property type="evidence" value="ECO:0007669"/>
    <property type="project" value="TreeGrafter"/>
</dbReference>